<dbReference type="EMBL" id="JAODUP010000211">
    <property type="protein sequence ID" value="KAK2156531.1"/>
    <property type="molecule type" value="Genomic_DNA"/>
</dbReference>
<dbReference type="AlphaFoldDB" id="A0AAD9JPG8"/>
<reference evidence="1" key="1">
    <citation type="journal article" date="2023" name="Mol. Biol. Evol.">
        <title>Third-Generation Sequencing Reveals the Adaptive Role of the Epigenome in Three Deep-Sea Polychaetes.</title>
        <authorList>
            <person name="Perez M."/>
            <person name="Aroh O."/>
            <person name="Sun Y."/>
            <person name="Lan Y."/>
            <person name="Juniper S.K."/>
            <person name="Young C.R."/>
            <person name="Angers B."/>
            <person name="Qian P.Y."/>
        </authorList>
    </citation>
    <scope>NUCLEOTIDE SEQUENCE</scope>
    <source>
        <strain evidence="1">P08H-3</strain>
    </source>
</reference>
<organism evidence="1 2">
    <name type="scientific">Paralvinella palmiformis</name>
    <dbReference type="NCBI Taxonomy" id="53620"/>
    <lineage>
        <taxon>Eukaryota</taxon>
        <taxon>Metazoa</taxon>
        <taxon>Spiralia</taxon>
        <taxon>Lophotrochozoa</taxon>
        <taxon>Annelida</taxon>
        <taxon>Polychaeta</taxon>
        <taxon>Sedentaria</taxon>
        <taxon>Canalipalpata</taxon>
        <taxon>Terebellida</taxon>
        <taxon>Terebelliformia</taxon>
        <taxon>Alvinellidae</taxon>
        <taxon>Paralvinella</taxon>
    </lineage>
</organism>
<sequence length="143" mass="15675">MPNVLFGWHEEREKESGEREYVQDKKVVSDGIFLDNAKPERYAENVRWTAVNQPVGAALVQRTTRCLGSGILDVYVARDDERNIVRKALSYDVCLAGSSPKPIEDIRITRSSYIKLANKVGRLSARYDVCGSLVGGADGGGGG</sequence>
<dbReference type="Proteomes" id="UP001208570">
    <property type="component" value="Unassembled WGS sequence"/>
</dbReference>
<comment type="caution">
    <text evidence="1">The sequence shown here is derived from an EMBL/GenBank/DDBJ whole genome shotgun (WGS) entry which is preliminary data.</text>
</comment>
<evidence type="ECO:0000313" key="2">
    <source>
        <dbReference type="Proteomes" id="UP001208570"/>
    </source>
</evidence>
<gene>
    <name evidence="1" type="ORF">LSH36_211g04059</name>
</gene>
<name>A0AAD9JPG8_9ANNE</name>
<proteinExistence type="predicted"/>
<evidence type="ECO:0000313" key="1">
    <source>
        <dbReference type="EMBL" id="KAK2156531.1"/>
    </source>
</evidence>
<protein>
    <submittedName>
        <fullName evidence="1">Uncharacterized protein</fullName>
    </submittedName>
</protein>
<accession>A0AAD9JPG8</accession>
<keyword evidence="2" id="KW-1185">Reference proteome</keyword>